<feature type="domain" description="HTH araC/xylS-type" evidence="4">
    <location>
        <begin position="267"/>
        <end position="348"/>
    </location>
</feature>
<evidence type="ECO:0000259" key="4">
    <source>
        <dbReference type="PROSITE" id="PS01124"/>
    </source>
</evidence>
<dbReference type="GO" id="GO:0003700">
    <property type="term" value="F:DNA-binding transcription factor activity"/>
    <property type="evidence" value="ECO:0007669"/>
    <property type="project" value="InterPro"/>
</dbReference>
<dbReference type="PRINTS" id="PR00032">
    <property type="entry name" value="HTHARAC"/>
</dbReference>
<dbReference type="Pfam" id="PF12833">
    <property type="entry name" value="HTH_18"/>
    <property type="match status" value="1"/>
</dbReference>
<dbReference type="Gene3D" id="1.10.10.60">
    <property type="entry name" value="Homeodomain-like"/>
    <property type="match status" value="1"/>
</dbReference>
<evidence type="ECO:0000256" key="3">
    <source>
        <dbReference type="ARBA" id="ARBA00023163"/>
    </source>
</evidence>
<keyword evidence="3" id="KW-0804">Transcription</keyword>
<evidence type="ECO:0000313" key="6">
    <source>
        <dbReference type="Proteomes" id="UP000215506"/>
    </source>
</evidence>
<dbReference type="AlphaFoldDB" id="A0A231H8P5"/>
<dbReference type="Proteomes" id="UP000215506">
    <property type="component" value="Unassembled WGS sequence"/>
</dbReference>
<keyword evidence="1" id="KW-0805">Transcription regulation</keyword>
<protein>
    <submittedName>
        <fullName evidence="5">Putative HTH-type transcriptional regulator</fullName>
    </submittedName>
</protein>
<dbReference type="EMBL" id="NGAF01000005">
    <property type="protein sequence ID" value="OXR45096.1"/>
    <property type="molecule type" value="Genomic_DNA"/>
</dbReference>
<evidence type="ECO:0000256" key="1">
    <source>
        <dbReference type="ARBA" id="ARBA00023015"/>
    </source>
</evidence>
<dbReference type="InterPro" id="IPR018060">
    <property type="entry name" value="HTH_AraC"/>
</dbReference>
<dbReference type="PROSITE" id="PS01124">
    <property type="entry name" value="HTH_ARAC_FAMILY_2"/>
    <property type="match status" value="1"/>
</dbReference>
<dbReference type="InterPro" id="IPR020449">
    <property type="entry name" value="Tscrpt_reg_AraC-type_HTH"/>
</dbReference>
<evidence type="ECO:0000313" key="5">
    <source>
        <dbReference type="EMBL" id="OXR45096.1"/>
    </source>
</evidence>
<name>A0A231H8P5_9NOCA</name>
<dbReference type="PANTHER" id="PTHR47894">
    <property type="entry name" value="HTH-TYPE TRANSCRIPTIONAL REGULATOR GADX"/>
    <property type="match status" value="1"/>
</dbReference>
<dbReference type="Pfam" id="PF12625">
    <property type="entry name" value="Arabinose_bd"/>
    <property type="match status" value="1"/>
</dbReference>
<dbReference type="GO" id="GO:0005829">
    <property type="term" value="C:cytosol"/>
    <property type="evidence" value="ECO:0007669"/>
    <property type="project" value="TreeGrafter"/>
</dbReference>
<keyword evidence="6" id="KW-1185">Reference proteome</keyword>
<dbReference type="GO" id="GO:0000976">
    <property type="term" value="F:transcription cis-regulatory region binding"/>
    <property type="evidence" value="ECO:0007669"/>
    <property type="project" value="TreeGrafter"/>
</dbReference>
<keyword evidence="2" id="KW-0238">DNA-binding</keyword>
<dbReference type="PANTHER" id="PTHR47894:SF1">
    <property type="entry name" value="HTH-TYPE TRANSCRIPTIONAL REGULATOR VQSM"/>
    <property type="match status" value="1"/>
</dbReference>
<accession>A0A231H8P5</accession>
<organism evidence="5 6">
    <name type="scientific">Nocardia cerradoensis</name>
    <dbReference type="NCBI Taxonomy" id="85688"/>
    <lineage>
        <taxon>Bacteria</taxon>
        <taxon>Bacillati</taxon>
        <taxon>Actinomycetota</taxon>
        <taxon>Actinomycetes</taxon>
        <taxon>Mycobacteriales</taxon>
        <taxon>Nocardiaceae</taxon>
        <taxon>Nocardia</taxon>
    </lineage>
</organism>
<sequence length="351" mass="38910">MHTVEAPEVRTWNFPRGVASVAVMTEFAAGYGVDRTRLLAGSGIGPAALTDPGAQIPAEAELAVVRNLVAELGEIPALGVEVGRRYRLSTFGIFGFACVTSPTLREAISLAMRYYRLGFAFCTPIVEYRRDDVIAWIHHELIPPDVQTFLVERDIVAMHRVMADLLGHDFSFARMEFGYDEPPYADRLEAVLGARPRFGRAHTMFTVAPEILAQPLPQANQQTWAVCIAQCRDLVQRRSARTGIAAEVRERLLPGSGATGITTPPPIEAVARELNMSVRTLRRRLTEAGTSYRALLDEVRRALAQEMLSGTPLTIDDIAIRLGYAEATPFIHAFKRWTGTTPAAYRRDRNY</sequence>
<dbReference type="InterPro" id="IPR032687">
    <property type="entry name" value="AraC-type_N"/>
</dbReference>
<dbReference type="RefSeq" id="WP_039781000.1">
    <property type="nucleotide sequence ID" value="NZ_JAAXOR010000002.1"/>
</dbReference>
<gene>
    <name evidence="5" type="ORF">B7C42_03053</name>
</gene>
<comment type="caution">
    <text evidence="5">The sequence shown here is derived from an EMBL/GenBank/DDBJ whole genome shotgun (WGS) entry which is preliminary data.</text>
</comment>
<reference evidence="5 6" key="1">
    <citation type="submission" date="2017-07" db="EMBL/GenBank/DDBJ databases">
        <title>First draft Genome Sequence of Nocardia cerradoensis isolated from human infection.</title>
        <authorList>
            <person name="Carrasco G."/>
        </authorList>
    </citation>
    <scope>NUCLEOTIDE SEQUENCE [LARGE SCALE GENOMIC DNA]</scope>
    <source>
        <strain evidence="5 6">CNM20130759</strain>
    </source>
</reference>
<dbReference type="InterPro" id="IPR009057">
    <property type="entry name" value="Homeodomain-like_sf"/>
</dbReference>
<dbReference type="SMART" id="SM00342">
    <property type="entry name" value="HTH_ARAC"/>
    <property type="match status" value="1"/>
</dbReference>
<dbReference type="SUPFAM" id="SSF46689">
    <property type="entry name" value="Homeodomain-like"/>
    <property type="match status" value="1"/>
</dbReference>
<proteinExistence type="predicted"/>
<evidence type="ECO:0000256" key="2">
    <source>
        <dbReference type="ARBA" id="ARBA00023125"/>
    </source>
</evidence>